<gene>
    <name evidence="4" type="ORF">AVEN_119323_1</name>
    <name evidence="2" type="ORF">AVEN_268682_1</name>
    <name evidence="3" type="ORF">AVEN_37035_1</name>
</gene>
<evidence type="ECO:0000313" key="3">
    <source>
        <dbReference type="EMBL" id="GBN83299.1"/>
    </source>
</evidence>
<evidence type="ECO:0000313" key="4">
    <source>
        <dbReference type="EMBL" id="GBN83312.1"/>
    </source>
</evidence>
<comment type="caution">
    <text evidence="4">The sequence shown here is derived from an EMBL/GenBank/DDBJ whole genome shotgun (WGS) entry which is preliminary data.</text>
</comment>
<organism evidence="4 5">
    <name type="scientific">Araneus ventricosus</name>
    <name type="common">Orbweaver spider</name>
    <name type="synonym">Epeira ventricosa</name>
    <dbReference type="NCBI Taxonomy" id="182803"/>
    <lineage>
        <taxon>Eukaryota</taxon>
        <taxon>Metazoa</taxon>
        <taxon>Ecdysozoa</taxon>
        <taxon>Arthropoda</taxon>
        <taxon>Chelicerata</taxon>
        <taxon>Arachnida</taxon>
        <taxon>Araneae</taxon>
        <taxon>Araneomorphae</taxon>
        <taxon>Entelegynae</taxon>
        <taxon>Araneoidea</taxon>
        <taxon>Araneidae</taxon>
        <taxon>Araneus</taxon>
    </lineage>
</organism>
<name>A0A4Y2S585_ARAVE</name>
<proteinExistence type="predicted"/>
<dbReference type="EMBL" id="BGPR01149981">
    <property type="protein sequence ID" value="GBN83299.1"/>
    <property type="molecule type" value="Genomic_DNA"/>
</dbReference>
<dbReference type="AlphaFoldDB" id="A0A4Y2S585"/>
<evidence type="ECO:0000313" key="2">
    <source>
        <dbReference type="EMBL" id="GBN83287.1"/>
    </source>
</evidence>
<keyword evidence="5" id="KW-1185">Reference proteome</keyword>
<feature type="region of interest" description="Disordered" evidence="1">
    <location>
        <begin position="68"/>
        <end position="99"/>
    </location>
</feature>
<evidence type="ECO:0000313" key="5">
    <source>
        <dbReference type="Proteomes" id="UP000499080"/>
    </source>
</evidence>
<dbReference type="EMBL" id="BGPR01149986">
    <property type="protein sequence ID" value="GBN83312.1"/>
    <property type="molecule type" value="Genomic_DNA"/>
</dbReference>
<dbReference type="Proteomes" id="UP000499080">
    <property type="component" value="Unassembled WGS sequence"/>
</dbReference>
<reference evidence="4 5" key="1">
    <citation type="journal article" date="2019" name="Sci. Rep.">
        <title>Orb-weaving spider Araneus ventricosus genome elucidates the spidroin gene catalogue.</title>
        <authorList>
            <person name="Kono N."/>
            <person name="Nakamura H."/>
            <person name="Ohtoshi R."/>
            <person name="Moran D.A.P."/>
            <person name="Shinohara A."/>
            <person name="Yoshida Y."/>
            <person name="Fujiwara M."/>
            <person name="Mori M."/>
            <person name="Tomita M."/>
            <person name="Arakawa K."/>
        </authorList>
    </citation>
    <scope>NUCLEOTIDE SEQUENCE [LARGE SCALE GENOMIC DNA]</scope>
</reference>
<dbReference type="EMBL" id="BGPR01149977">
    <property type="protein sequence ID" value="GBN83287.1"/>
    <property type="molecule type" value="Genomic_DNA"/>
</dbReference>
<accession>A0A4Y2S585</accession>
<sequence>LEQQTGTKVRVLVATTPATAQLLPKEIHPSIGVVVTQPHTITISPGETKPHLLIRRLLIRVLVVPPGGRPGSGKMRMNDTNVDLGSRSGPTADDSPDLLNLQLRFATE</sequence>
<protein>
    <submittedName>
        <fullName evidence="4">Uncharacterized protein</fullName>
    </submittedName>
</protein>
<evidence type="ECO:0000256" key="1">
    <source>
        <dbReference type="SAM" id="MobiDB-lite"/>
    </source>
</evidence>
<feature type="non-terminal residue" evidence="4">
    <location>
        <position position="1"/>
    </location>
</feature>